<dbReference type="Pfam" id="PF02674">
    <property type="entry name" value="Colicin_V"/>
    <property type="match status" value="1"/>
</dbReference>
<reference evidence="7" key="1">
    <citation type="journal article" date="2019" name="Int. J. Syst. Evol. Microbiol.">
        <title>The Global Catalogue of Microorganisms (GCM) 10K type strain sequencing project: providing services to taxonomists for standard genome sequencing and annotation.</title>
        <authorList>
            <consortium name="The Broad Institute Genomics Platform"/>
            <consortium name="The Broad Institute Genome Sequencing Center for Infectious Disease"/>
            <person name="Wu L."/>
            <person name="Ma J."/>
        </authorList>
    </citation>
    <scope>NUCLEOTIDE SEQUENCE [LARGE SCALE GENOMIC DNA]</scope>
    <source>
        <strain evidence="7">CECT 8289</strain>
    </source>
</reference>
<comment type="subcellular location">
    <subcellularLocation>
        <location evidence="1">Membrane</location>
        <topology evidence="1">Multi-pass membrane protein</topology>
    </subcellularLocation>
</comment>
<sequence>MIDIIFLMLVALAIYKGLQKGFIIAVFSLVGFIIGLAAAIKLSAVVAVKLAEHTGAGKWLPALSFLIVFLGVVFLIHVTAKLIEKTFETVLLGWLNKLAGIFLYLLLYSIIFSVLLFYAVQLHFVDDVTIKASIFYPYLAPLGPKVIGSIGIILPWFKDTFTALEHFFEGVSTKFP</sequence>
<evidence type="ECO:0000256" key="3">
    <source>
        <dbReference type="ARBA" id="ARBA00022989"/>
    </source>
</evidence>
<evidence type="ECO:0000256" key="2">
    <source>
        <dbReference type="ARBA" id="ARBA00022692"/>
    </source>
</evidence>
<feature type="transmembrane region" description="Helical" evidence="5">
    <location>
        <begin position="135"/>
        <end position="157"/>
    </location>
</feature>
<accession>A0ABV8QSN4</accession>
<comment type="caution">
    <text evidence="6">The sequence shown here is derived from an EMBL/GenBank/DDBJ whole genome shotgun (WGS) entry which is preliminary data.</text>
</comment>
<keyword evidence="2 5" id="KW-0812">Transmembrane</keyword>
<keyword evidence="7" id="KW-1185">Reference proteome</keyword>
<protein>
    <submittedName>
        <fullName evidence="6">CvpA family protein</fullName>
    </submittedName>
</protein>
<name>A0ABV8QSN4_9BACT</name>
<feature type="transmembrane region" description="Helical" evidence="5">
    <location>
        <begin position="59"/>
        <end position="80"/>
    </location>
</feature>
<dbReference type="RefSeq" id="WP_379709707.1">
    <property type="nucleotide sequence ID" value="NZ_JBHSCZ010000002.1"/>
</dbReference>
<evidence type="ECO:0000256" key="4">
    <source>
        <dbReference type="ARBA" id="ARBA00023136"/>
    </source>
</evidence>
<gene>
    <name evidence="6" type="ORF">ACFOWM_10530</name>
</gene>
<feature type="transmembrane region" description="Helical" evidence="5">
    <location>
        <begin position="21"/>
        <end position="47"/>
    </location>
</feature>
<evidence type="ECO:0000256" key="5">
    <source>
        <dbReference type="SAM" id="Phobius"/>
    </source>
</evidence>
<dbReference type="InterPro" id="IPR003825">
    <property type="entry name" value="Colicin-V_CvpA"/>
</dbReference>
<evidence type="ECO:0000256" key="1">
    <source>
        <dbReference type="ARBA" id="ARBA00004141"/>
    </source>
</evidence>
<dbReference type="PANTHER" id="PTHR37306">
    <property type="entry name" value="COLICIN V PRODUCTION PROTEIN"/>
    <property type="match status" value="1"/>
</dbReference>
<dbReference type="EMBL" id="JBHSCZ010000002">
    <property type="protein sequence ID" value="MFC4263316.1"/>
    <property type="molecule type" value="Genomic_DNA"/>
</dbReference>
<evidence type="ECO:0000313" key="6">
    <source>
        <dbReference type="EMBL" id="MFC4263316.1"/>
    </source>
</evidence>
<feature type="transmembrane region" description="Helical" evidence="5">
    <location>
        <begin position="101"/>
        <end position="120"/>
    </location>
</feature>
<proteinExistence type="predicted"/>
<dbReference type="Proteomes" id="UP001595907">
    <property type="component" value="Unassembled WGS sequence"/>
</dbReference>
<dbReference type="PANTHER" id="PTHR37306:SF1">
    <property type="entry name" value="COLICIN V PRODUCTION PROTEIN"/>
    <property type="match status" value="1"/>
</dbReference>
<evidence type="ECO:0000313" key="7">
    <source>
        <dbReference type="Proteomes" id="UP001595907"/>
    </source>
</evidence>
<keyword evidence="4 5" id="KW-0472">Membrane</keyword>
<organism evidence="6 7">
    <name type="scientific">Ferruginibacter yonginensis</name>
    <dbReference type="NCBI Taxonomy" id="1310416"/>
    <lineage>
        <taxon>Bacteria</taxon>
        <taxon>Pseudomonadati</taxon>
        <taxon>Bacteroidota</taxon>
        <taxon>Chitinophagia</taxon>
        <taxon>Chitinophagales</taxon>
        <taxon>Chitinophagaceae</taxon>
        <taxon>Ferruginibacter</taxon>
    </lineage>
</organism>
<keyword evidence="3 5" id="KW-1133">Transmembrane helix</keyword>